<feature type="domain" description="Aldehyde dehydrogenase" evidence="6">
    <location>
        <begin position="6"/>
        <end position="448"/>
    </location>
</feature>
<dbReference type="PANTHER" id="PTHR11699">
    <property type="entry name" value="ALDEHYDE DEHYDROGENASE-RELATED"/>
    <property type="match status" value="1"/>
</dbReference>
<dbReference type="Pfam" id="PF00171">
    <property type="entry name" value="Aldedh"/>
    <property type="match status" value="1"/>
</dbReference>
<evidence type="ECO:0000256" key="4">
    <source>
        <dbReference type="PROSITE-ProRule" id="PRU10007"/>
    </source>
</evidence>
<dbReference type="Gene3D" id="3.40.309.10">
    <property type="entry name" value="Aldehyde Dehydrogenase, Chain A, domain 2"/>
    <property type="match status" value="1"/>
</dbReference>
<proteinExistence type="inferred from homology"/>
<dbReference type="RefSeq" id="WP_214624455.1">
    <property type="nucleotide sequence ID" value="NZ_JAHGAW010000009.1"/>
</dbReference>
<evidence type="ECO:0000313" key="8">
    <source>
        <dbReference type="Proteomes" id="UP001138757"/>
    </source>
</evidence>
<sequence length="472" mass="49656">MADLISTNPCTGIELWRGPIADEAAVDAAVQRARAAQPAWEATPLDDRIAILRAYADRVKARADDVARIISQETGKPFWETKTEAASVAAKVDISIKAQAERTGAHLTDTNGLIQALRHRAHGVLAVLGPYNFPAHLPNGHIVPALLAGNAVVFKPSELAPATAELTGTLWREAGLPDGVLEIVQGDGETGKALAGHAGTDGLLFTGSSGTGKALARQFAETPGRILALEMGGNNPLLVWDLADGDLDAATAIIVQSAFLSAGQRCTCARRLIVQDRLANTLLARIAETIDTLIVGAPFDQPQPFMGPVVDNRAADKVQAQVAALLALGGGAIRPLVRRDPALPFLSPALIDMSGLENAPDEEIFGPVLQIWRESDFDVAIARANATRFGLSAAMLGGTRDQFDRFRQRTRAGVINWNRPTNGASSALPFGGLGDSGNHRPSAYYAADYCAFPVAGMEAPVIEGALGVGVRA</sequence>
<dbReference type="InterPro" id="IPR016162">
    <property type="entry name" value="Ald_DH_N"/>
</dbReference>
<feature type="active site" evidence="4">
    <location>
        <position position="230"/>
    </location>
</feature>
<dbReference type="InterPro" id="IPR016163">
    <property type="entry name" value="Ald_DH_C"/>
</dbReference>
<name>A0A9X1IS92_9SPHN</name>
<dbReference type="PROSITE" id="PS00687">
    <property type="entry name" value="ALDEHYDE_DEHYDR_GLU"/>
    <property type="match status" value="1"/>
</dbReference>
<keyword evidence="3" id="KW-0520">NAD</keyword>
<dbReference type="NCBIfam" id="NF006992">
    <property type="entry name" value="PRK09457.1"/>
    <property type="match status" value="1"/>
</dbReference>
<dbReference type="EMBL" id="JAHGAW010000009">
    <property type="protein sequence ID" value="MBT2188203.1"/>
    <property type="molecule type" value="Genomic_DNA"/>
</dbReference>
<comment type="similarity">
    <text evidence="5">Belongs to the aldehyde dehydrogenase family.</text>
</comment>
<evidence type="ECO:0000313" key="7">
    <source>
        <dbReference type="EMBL" id="MBT2188203.1"/>
    </source>
</evidence>
<dbReference type="InterPro" id="IPR029510">
    <property type="entry name" value="Ald_DH_CS_GLU"/>
</dbReference>
<evidence type="ECO:0000259" key="6">
    <source>
        <dbReference type="Pfam" id="PF00171"/>
    </source>
</evidence>
<keyword evidence="2 5" id="KW-0560">Oxidoreductase</keyword>
<evidence type="ECO:0000256" key="1">
    <source>
        <dbReference type="ARBA" id="ARBA00022503"/>
    </source>
</evidence>
<accession>A0A9X1IS92</accession>
<evidence type="ECO:0000256" key="3">
    <source>
        <dbReference type="ARBA" id="ARBA00023027"/>
    </source>
</evidence>
<keyword evidence="1" id="KW-0056">Arginine metabolism</keyword>
<protein>
    <submittedName>
        <fullName evidence="7">Succinylglutamate-semialdehyde dehydrogenase</fullName>
        <ecNumber evidence="7">1.2.1.71</ecNumber>
    </submittedName>
</protein>
<dbReference type="Proteomes" id="UP001138757">
    <property type="component" value="Unassembled WGS sequence"/>
</dbReference>
<dbReference type="EC" id="1.2.1.71" evidence="7"/>
<dbReference type="InterPro" id="IPR016161">
    <property type="entry name" value="Ald_DH/histidinol_DH"/>
</dbReference>
<dbReference type="CDD" id="cd07095">
    <property type="entry name" value="ALDH_SGSD_AstD"/>
    <property type="match status" value="1"/>
</dbReference>
<evidence type="ECO:0000256" key="2">
    <source>
        <dbReference type="ARBA" id="ARBA00023002"/>
    </source>
</evidence>
<keyword evidence="8" id="KW-1185">Reference proteome</keyword>
<dbReference type="InterPro" id="IPR016160">
    <property type="entry name" value="Ald_DH_CS_CYS"/>
</dbReference>
<dbReference type="GO" id="GO:0043824">
    <property type="term" value="F:succinylglutamate-semialdehyde dehydrogenase activity"/>
    <property type="evidence" value="ECO:0007669"/>
    <property type="project" value="UniProtKB-EC"/>
</dbReference>
<dbReference type="SUPFAM" id="SSF53720">
    <property type="entry name" value="ALDH-like"/>
    <property type="match status" value="1"/>
</dbReference>
<dbReference type="Gene3D" id="3.40.605.10">
    <property type="entry name" value="Aldehyde Dehydrogenase, Chain A, domain 1"/>
    <property type="match status" value="1"/>
</dbReference>
<dbReference type="NCBIfam" id="TIGR03240">
    <property type="entry name" value="arg_catab_astD"/>
    <property type="match status" value="1"/>
</dbReference>
<dbReference type="InterPro" id="IPR017649">
    <property type="entry name" value="SuccinylGlu_semiald_DH_AstD"/>
</dbReference>
<dbReference type="InterPro" id="IPR015590">
    <property type="entry name" value="Aldehyde_DH_dom"/>
</dbReference>
<organism evidence="7 8">
    <name type="scientific">Sphingobium nicotianae</name>
    <dbReference type="NCBI Taxonomy" id="2782607"/>
    <lineage>
        <taxon>Bacteria</taxon>
        <taxon>Pseudomonadati</taxon>
        <taxon>Pseudomonadota</taxon>
        <taxon>Alphaproteobacteria</taxon>
        <taxon>Sphingomonadales</taxon>
        <taxon>Sphingomonadaceae</taxon>
        <taxon>Sphingobium</taxon>
    </lineage>
</organism>
<dbReference type="AlphaFoldDB" id="A0A9X1IS92"/>
<comment type="caution">
    <text evidence="7">The sequence shown here is derived from an EMBL/GenBank/DDBJ whole genome shotgun (WGS) entry which is preliminary data.</text>
</comment>
<evidence type="ECO:0000256" key="5">
    <source>
        <dbReference type="RuleBase" id="RU003345"/>
    </source>
</evidence>
<dbReference type="GO" id="GO:0006527">
    <property type="term" value="P:L-arginine catabolic process"/>
    <property type="evidence" value="ECO:0007669"/>
    <property type="project" value="InterPro"/>
</dbReference>
<gene>
    <name evidence="7" type="primary">astD</name>
    <name evidence="7" type="ORF">KK488_14705</name>
</gene>
<reference evidence="7" key="1">
    <citation type="submission" date="2021-05" db="EMBL/GenBank/DDBJ databases">
        <title>Genome of Sphingobium sp. strain.</title>
        <authorList>
            <person name="Fan R."/>
        </authorList>
    </citation>
    <scope>NUCLEOTIDE SEQUENCE</scope>
    <source>
        <strain evidence="7">H33</strain>
    </source>
</reference>
<dbReference type="PROSITE" id="PS00070">
    <property type="entry name" value="ALDEHYDE_DEHYDR_CYS"/>
    <property type="match status" value="1"/>
</dbReference>
<dbReference type="FunFam" id="3.40.605.10:FF:000010">
    <property type="entry name" value="N-succinylglutamate 5-semialdehyde dehydrogenase"/>
    <property type="match status" value="1"/>
</dbReference>